<organism evidence="2 3">
    <name type="scientific">Lecanosticta acicola</name>
    <dbReference type="NCBI Taxonomy" id="111012"/>
    <lineage>
        <taxon>Eukaryota</taxon>
        <taxon>Fungi</taxon>
        <taxon>Dikarya</taxon>
        <taxon>Ascomycota</taxon>
        <taxon>Pezizomycotina</taxon>
        <taxon>Dothideomycetes</taxon>
        <taxon>Dothideomycetidae</taxon>
        <taxon>Mycosphaerellales</taxon>
        <taxon>Mycosphaerellaceae</taxon>
        <taxon>Lecanosticta</taxon>
    </lineage>
</organism>
<keyword evidence="3" id="KW-1185">Reference proteome</keyword>
<evidence type="ECO:0000313" key="2">
    <source>
        <dbReference type="EMBL" id="CAK3919155.1"/>
    </source>
</evidence>
<feature type="compositionally biased region" description="Low complexity" evidence="1">
    <location>
        <begin position="389"/>
        <end position="405"/>
    </location>
</feature>
<feature type="compositionally biased region" description="Polar residues" evidence="1">
    <location>
        <begin position="513"/>
        <end position="528"/>
    </location>
</feature>
<reference evidence="2" key="1">
    <citation type="submission" date="2023-11" db="EMBL/GenBank/DDBJ databases">
        <authorList>
            <person name="Alioto T."/>
            <person name="Alioto T."/>
            <person name="Gomez Garrido J."/>
        </authorList>
    </citation>
    <scope>NUCLEOTIDE SEQUENCE</scope>
</reference>
<feature type="compositionally biased region" description="Low complexity" evidence="1">
    <location>
        <begin position="133"/>
        <end position="152"/>
    </location>
</feature>
<protein>
    <submittedName>
        <fullName evidence="2">Uncharacterized protein</fullName>
    </submittedName>
</protein>
<feature type="region of interest" description="Disordered" evidence="1">
    <location>
        <begin position="350"/>
        <end position="405"/>
    </location>
</feature>
<sequence length="631" mass="70247">MALQICSKIGLRAPRERADKGVWPLVDEMYFRDMGNIIQKHAQRGEKVLAHSVALKDDIDQLCGKYGDSIWPRQRARPWLYDVGQGDKEAPYKKDLYYHDPRDRELIKTALFQVAVSRAKKKRGKDKEKAKTSDTSTRASSSSRASAESWASVPPSTRKSSRMSTIRQNDHECFANVSQNHGDAKKLKERGIWLGATRDSVVAVNGDTFAVVCDRLREDAVIKAPKDPSFQVVPYEFDRVPPKDKISVACAACGETLNSDGEPLIVQCEGVTDLDARGNQHSLAVGSGEDRERFQTNSWFFNMKLGREKVFAFMKPEHRGSEQYWTFWMAEGGYSSRFRLRTVPDRCVPERTRTMLPPPSPPKSVPARPAAEAPLNVHANGRKRRRSLSASTANNASSSASAAQTASIQYGNATADDEEQARRLVRAATNTTDEDQPPAQRQRLDCGHDEDHDSLYDLTPIPELIRRSHAINGSDDRVSVATVSHLMSAELTRKQGRTIAPPTGTPAAAPLASHSQAPQDSALKISSQQTIESPRCTHSGSLRFCVWFLVDSRKAAVILDGSMNVYEVFARLNSRMRRRLGGQSISEVGLKFHGDETILLEADDEPGWEMVLRRVAKYQEEEVDGEVVKAE</sequence>
<feature type="compositionally biased region" description="Low complexity" evidence="1">
    <location>
        <begin position="500"/>
        <end position="510"/>
    </location>
</feature>
<proteinExistence type="predicted"/>
<feature type="region of interest" description="Disordered" evidence="1">
    <location>
        <begin position="121"/>
        <end position="166"/>
    </location>
</feature>
<feature type="region of interest" description="Disordered" evidence="1">
    <location>
        <begin position="428"/>
        <end position="453"/>
    </location>
</feature>
<comment type="caution">
    <text evidence="2">The sequence shown here is derived from an EMBL/GenBank/DDBJ whole genome shotgun (WGS) entry which is preliminary data.</text>
</comment>
<feature type="compositionally biased region" description="Polar residues" evidence="1">
    <location>
        <begin position="154"/>
        <end position="166"/>
    </location>
</feature>
<dbReference type="Proteomes" id="UP001296104">
    <property type="component" value="Unassembled WGS sequence"/>
</dbReference>
<accession>A0AAI8YVI0</accession>
<feature type="region of interest" description="Disordered" evidence="1">
    <location>
        <begin position="494"/>
        <end position="528"/>
    </location>
</feature>
<feature type="compositionally biased region" description="Basic and acidic residues" evidence="1">
    <location>
        <begin position="442"/>
        <end position="453"/>
    </location>
</feature>
<evidence type="ECO:0000256" key="1">
    <source>
        <dbReference type="SAM" id="MobiDB-lite"/>
    </source>
</evidence>
<gene>
    <name evidence="2" type="ORF">LECACI_7A002747</name>
</gene>
<dbReference type="AlphaFoldDB" id="A0AAI8YVI0"/>
<evidence type="ECO:0000313" key="3">
    <source>
        <dbReference type="Proteomes" id="UP001296104"/>
    </source>
</evidence>
<name>A0AAI8YVI0_9PEZI</name>
<dbReference type="EMBL" id="CAVMBE010000012">
    <property type="protein sequence ID" value="CAK3919155.1"/>
    <property type="molecule type" value="Genomic_DNA"/>
</dbReference>